<dbReference type="AlphaFoldDB" id="M7SHG0"/>
<gene>
    <name evidence="1" type="ORF">UCREL1_9467</name>
</gene>
<dbReference type="OMA" id="CKFRQDY"/>
<sequence>MRLQSPNTLSSSLVVKILEAPNKEQTGTYVFLKSYDRRFADQVRKNDGIVSWNEVVENSCLEFAMDGKEEEFLQRVHNDRALGILPKREDWTVAEKEAFLAYELHEVYEKERALYGVLQKYQGEVFPLLFAAVTRNIMPTSASHSKPAKLYQIKGLLLQYLDGFSLTTMAGQVPRLAWQGIFDQAIRIARILSDNNIVNREVRLENYTIVPRGQAVYQVFMINLAQCRLRWEDESDTHWGVAKCDENEEGFIGNKMQEILGKERFVLNFEHSGRYSDFVQKEDDKYTEEDVKGFVKEYAKRYIEKSLKKAKEDPMKNGTEEKDE</sequence>
<dbReference type="STRING" id="1287681.M7SHG0"/>
<evidence type="ECO:0000313" key="1">
    <source>
        <dbReference type="EMBL" id="EMR63577.1"/>
    </source>
</evidence>
<dbReference type="OrthoDB" id="5134445at2759"/>
<dbReference type="Proteomes" id="UP000012174">
    <property type="component" value="Unassembled WGS sequence"/>
</dbReference>
<evidence type="ECO:0008006" key="3">
    <source>
        <dbReference type="Google" id="ProtNLM"/>
    </source>
</evidence>
<accession>M7SHG0</accession>
<dbReference type="EMBL" id="KB707201">
    <property type="protein sequence ID" value="EMR63577.1"/>
    <property type="molecule type" value="Genomic_DNA"/>
</dbReference>
<reference evidence="2" key="1">
    <citation type="journal article" date="2013" name="Genome Announc.">
        <title>Draft genome sequence of the grapevine dieback fungus Eutypa lata UCR-EL1.</title>
        <authorList>
            <person name="Blanco-Ulate B."/>
            <person name="Rolshausen P.E."/>
            <person name="Cantu D."/>
        </authorList>
    </citation>
    <scope>NUCLEOTIDE SEQUENCE [LARGE SCALE GENOMIC DNA]</scope>
    <source>
        <strain evidence="2">UCR-EL1</strain>
    </source>
</reference>
<evidence type="ECO:0000313" key="2">
    <source>
        <dbReference type="Proteomes" id="UP000012174"/>
    </source>
</evidence>
<proteinExistence type="predicted"/>
<organism evidence="1 2">
    <name type="scientific">Eutypa lata (strain UCR-EL1)</name>
    <name type="common">Grapevine dieback disease fungus</name>
    <name type="synonym">Eutypa armeniacae</name>
    <dbReference type="NCBI Taxonomy" id="1287681"/>
    <lineage>
        <taxon>Eukaryota</taxon>
        <taxon>Fungi</taxon>
        <taxon>Dikarya</taxon>
        <taxon>Ascomycota</taxon>
        <taxon>Pezizomycotina</taxon>
        <taxon>Sordariomycetes</taxon>
        <taxon>Xylariomycetidae</taxon>
        <taxon>Xylariales</taxon>
        <taxon>Diatrypaceae</taxon>
        <taxon>Eutypa</taxon>
    </lineage>
</organism>
<protein>
    <recommendedName>
        <fullName evidence="3">Protein kinase domain-containing protein</fullName>
    </recommendedName>
</protein>
<dbReference type="HOGENOM" id="CLU_054599_0_1_1"/>
<name>M7SHG0_EUTLA</name>
<dbReference type="eggNOG" id="ENOG502S6Y9">
    <property type="taxonomic scope" value="Eukaryota"/>
</dbReference>
<dbReference type="KEGG" id="ela:UCREL1_9467"/>
<keyword evidence="2" id="KW-1185">Reference proteome</keyword>